<name>A0A951QLP7_9CYAN</name>
<dbReference type="Proteomes" id="UP000729701">
    <property type="component" value="Unassembled WGS sequence"/>
</dbReference>
<protein>
    <recommendedName>
        <fullName evidence="3">histidine kinase</fullName>
        <ecNumber evidence="3">2.7.13.3</ecNumber>
    </recommendedName>
</protein>
<feature type="domain" description="HAMP" evidence="11">
    <location>
        <begin position="242"/>
        <end position="295"/>
    </location>
</feature>
<dbReference type="GO" id="GO:0016020">
    <property type="term" value="C:membrane"/>
    <property type="evidence" value="ECO:0007669"/>
    <property type="project" value="UniProtKB-SubCell"/>
</dbReference>
<dbReference type="Pfam" id="PF02518">
    <property type="entry name" value="HATPase_c"/>
    <property type="match status" value="1"/>
</dbReference>
<dbReference type="CDD" id="cd00082">
    <property type="entry name" value="HisKA"/>
    <property type="match status" value="1"/>
</dbReference>
<dbReference type="EMBL" id="JAHHGZ010000011">
    <property type="protein sequence ID" value="MBW4668255.1"/>
    <property type="molecule type" value="Genomic_DNA"/>
</dbReference>
<comment type="catalytic activity">
    <reaction evidence="1">
        <text>ATP + protein L-histidine = ADP + protein N-phospho-L-histidine.</text>
        <dbReference type="EC" id="2.7.13.3"/>
    </reaction>
</comment>
<evidence type="ECO:0000256" key="9">
    <source>
        <dbReference type="SAM" id="Phobius"/>
    </source>
</evidence>
<dbReference type="Gene3D" id="3.30.565.10">
    <property type="entry name" value="Histidine kinase-like ATPase, C-terminal domain"/>
    <property type="match status" value="1"/>
</dbReference>
<dbReference type="InterPro" id="IPR036890">
    <property type="entry name" value="HATPase_C_sf"/>
</dbReference>
<evidence type="ECO:0000259" key="10">
    <source>
        <dbReference type="PROSITE" id="PS50109"/>
    </source>
</evidence>
<accession>A0A951QLP7</accession>
<dbReference type="SMART" id="SM00387">
    <property type="entry name" value="HATPase_c"/>
    <property type="match status" value="1"/>
</dbReference>
<dbReference type="SUPFAM" id="SSF47384">
    <property type="entry name" value="Homodimeric domain of signal transducing histidine kinase"/>
    <property type="match status" value="1"/>
</dbReference>
<evidence type="ECO:0000256" key="2">
    <source>
        <dbReference type="ARBA" id="ARBA00004370"/>
    </source>
</evidence>
<evidence type="ECO:0000256" key="7">
    <source>
        <dbReference type="ARBA" id="ARBA00023012"/>
    </source>
</evidence>
<reference evidence="12" key="2">
    <citation type="journal article" date="2022" name="Microbiol. Resour. Announc.">
        <title>Metagenome Sequencing to Explore Phylogenomics of Terrestrial Cyanobacteria.</title>
        <authorList>
            <person name="Ward R.D."/>
            <person name="Stajich J.E."/>
            <person name="Johansen J.R."/>
            <person name="Huntemann M."/>
            <person name="Clum A."/>
            <person name="Foster B."/>
            <person name="Foster B."/>
            <person name="Roux S."/>
            <person name="Palaniappan K."/>
            <person name="Varghese N."/>
            <person name="Mukherjee S."/>
            <person name="Reddy T.B.K."/>
            <person name="Daum C."/>
            <person name="Copeland A."/>
            <person name="Chen I.A."/>
            <person name="Ivanova N.N."/>
            <person name="Kyrpides N.C."/>
            <person name="Shapiro N."/>
            <person name="Eloe-Fadrosh E.A."/>
            <person name="Pietrasiak N."/>
        </authorList>
    </citation>
    <scope>NUCLEOTIDE SEQUENCE</scope>
    <source>
        <strain evidence="12">GSE-NOS-MK-12-04C</strain>
    </source>
</reference>
<dbReference type="EC" id="2.7.13.3" evidence="3"/>
<dbReference type="PROSITE" id="PS50109">
    <property type="entry name" value="HIS_KIN"/>
    <property type="match status" value="1"/>
</dbReference>
<proteinExistence type="predicted"/>
<dbReference type="InterPro" id="IPR005467">
    <property type="entry name" value="His_kinase_dom"/>
</dbReference>
<reference evidence="12" key="1">
    <citation type="submission" date="2021-05" db="EMBL/GenBank/DDBJ databases">
        <authorList>
            <person name="Pietrasiak N."/>
            <person name="Ward R."/>
            <person name="Stajich J.E."/>
            <person name="Kurbessoian T."/>
        </authorList>
    </citation>
    <scope>NUCLEOTIDE SEQUENCE</scope>
    <source>
        <strain evidence="12">GSE-NOS-MK-12-04C</strain>
    </source>
</reference>
<keyword evidence="9" id="KW-0812">Transmembrane</keyword>
<dbReference type="PANTHER" id="PTHR43065">
    <property type="entry name" value="SENSOR HISTIDINE KINASE"/>
    <property type="match status" value="1"/>
</dbReference>
<dbReference type="PROSITE" id="PS50885">
    <property type="entry name" value="HAMP"/>
    <property type="match status" value="1"/>
</dbReference>
<keyword evidence="8" id="KW-0175">Coiled coil</keyword>
<keyword evidence="9" id="KW-0472">Membrane</keyword>
<comment type="caution">
    <text evidence="12">The sequence shown here is derived from an EMBL/GenBank/DDBJ whole genome shotgun (WGS) entry which is preliminary data.</text>
</comment>
<keyword evidence="7" id="KW-0902">Two-component regulatory system</keyword>
<dbReference type="SMART" id="SM00304">
    <property type="entry name" value="HAMP"/>
    <property type="match status" value="1"/>
</dbReference>
<dbReference type="PRINTS" id="PR00344">
    <property type="entry name" value="BCTRLSENSOR"/>
</dbReference>
<evidence type="ECO:0000256" key="4">
    <source>
        <dbReference type="ARBA" id="ARBA00022553"/>
    </source>
</evidence>
<keyword evidence="6" id="KW-0418">Kinase</keyword>
<evidence type="ECO:0000256" key="1">
    <source>
        <dbReference type="ARBA" id="ARBA00000085"/>
    </source>
</evidence>
<dbReference type="CDD" id="cd06225">
    <property type="entry name" value="HAMP"/>
    <property type="match status" value="1"/>
</dbReference>
<feature type="coiled-coil region" evidence="8">
    <location>
        <begin position="290"/>
        <end position="349"/>
    </location>
</feature>
<dbReference type="Pfam" id="PF00672">
    <property type="entry name" value="HAMP"/>
    <property type="match status" value="1"/>
</dbReference>
<evidence type="ECO:0000256" key="5">
    <source>
        <dbReference type="ARBA" id="ARBA00022679"/>
    </source>
</evidence>
<gene>
    <name evidence="12" type="ORF">KME60_12735</name>
</gene>
<dbReference type="Gene3D" id="1.10.287.130">
    <property type="match status" value="1"/>
</dbReference>
<evidence type="ECO:0000259" key="11">
    <source>
        <dbReference type="PROSITE" id="PS50885"/>
    </source>
</evidence>
<feature type="transmembrane region" description="Helical" evidence="9">
    <location>
        <begin position="221"/>
        <end position="239"/>
    </location>
</feature>
<keyword evidence="9" id="KW-1133">Transmembrane helix</keyword>
<feature type="transmembrane region" description="Helical" evidence="9">
    <location>
        <begin position="20"/>
        <end position="40"/>
    </location>
</feature>
<evidence type="ECO:0000313" key="12">
    <source>
        <dbReference type="EMBL" id="MBW4668255.1"/>
    </source>
</evidence>
<evidence type="ECO:0000256" key="3">
    <source>
        <dbReference type="ARBA" id="ARBA00012438"/>
    </source>
</evidence>
<dbReference type="SMART" id="SM00388">
    <property type="entry name" value="HisKA"/>
    <property type="match status" value="1"/>
</dbReference>
<dbReference type="AlphaFoldDB" id="A0A951QLP7"/>
<feature type="domain" description="Histidine kinase" evidence="10">
    <location>
        <begin position="358"/>
        <end position="612"/>
    </location>
</feature>
<evidence type="ECO:0000313" key="13">
    <source>
        <dbReference type="Proteomes" id="UP000729701"/>
    </source>
</evidence>
<dbReference type="GO" id="GO:0000155">
    <property type="term" value="F:phosphorelay sensor kinase activity"/>
    <property type="evidence" value="ECO:0007669"/>
    <property type="project" value="InterPro"/>
</dbReference>
<dbReference type="Gene3D" id="6.10.340.10">
    <property type="match status" value="1"/>
</dbReference>
<dbReference type="InterPro" id="IPR003661">
    <property type="entry name" value="HisK_dim/P_dom"/>
</dbReference>
<sequence>MVPLNIGQWFGKLKVGQKISLGYGMMLGVAIAGTTVGIVLTQYYQRQADAIEKDVLEEFKLTNRLQNSLLQTRVHTWELISLKMASEDFKEVYNHFLEHHSDFKEGWLDFKESEGATKGEEEQETPGEVEKVKEFTKKYQDVIDTYIKEIDILSRQVNASNFKPEDIENIKLKLIQLNKNDLLAKVDSFSDNLIELEHIIKKEYDQVNIVINTLKTLQLKIVAGVLCISGIIATILAIATTKTIAHPIQNLTKISQRAIQESNFDLQATVETRDEVGLLATSFNQLLYSVKNLLKHQQETKEKLESYNQTLEQRVDERTHELNGKNIYLKQLLEELHQTQIQMLQSEKMSALGQMVAGIAHEVNNPVNFIHANLNHLEEYSQNLIQVTQLYQQYYPNLPEDIQQNIEDIDLDFIIEDLSKVIKSMTVGTTRIRDIVKSLRNFSRLDEAEFKKVDLHEGIDGTLMILNHRLKAQTDRTAIEIIKEYGQLPLVECYPGQLNQVFMNLLSNAIDALNGLTVNHPEGKTPTITIHSQVTSENRVLISIADNGSGVPEDIRSKLFNPFFTTKSVGKGTGLGLSISYQIIVEKHGGKIWCDSTFGQGTKFMIEIPVHPIVII</sequence>
<keyword evidence="4" id="KW-0597">Phosphoprotein</keyword>
<dbReference type="InterPro" id="IPR004358">
    <property type="entry name" value="Sig_transdc_His_kin-like_C"/>
</dbReference>
<organism evidence="12 13">
    <name type="scientific">Cyanomargarita calcarea GSE-NOS-MK-12-04C</name>
    <dbReference type="NCBI Taxonomy" id="2839659"/>
    <lineage>
        <taxon>Bacteria</taxon>
        <taxon>Bacillati</taxon>
        <taxon>Cyanobacteriota</taxon>
        <taxon>Cyanophyceae</taxon>
        <taxon>Nostocales</taxon>
        <taxon>Cyanomargaritaceae</taxon>
        <taxon>Cyanomargarita</taxon>
    </lineage>
</organism>
<evidence type="ECO:0000256" key="6">
    <source>
        <dbReference type="ARBA" id="ARBA00022777"/>
    </source>
</evidence>
<evidence type="ECO:0000256" key="8">
    <source>
        <dbReference type="SAM" id="Coils"/>
    </source>
</evidence>
<dbReference type="InterPro" id="IPR003660">
    <property type="entry name" value="HAMP_dom"/>
</dbReference>
<comment type="subcellular location">
    <subcellularLocation>
        <location evidence="2">Membrane</location>
    </subcellularLocation>
</comment>
<keyword evidence="5" id="KW-0808">Transferase</keyword>
<dbReference type="InterPro" id="IPR003594">
    <property type="entry name" value="HATPase_dom"/>
</dbReference>
<dbReference type="SUPFAM" id="SSF158472">
    <property type="entry name" value="HAMP domain-like"/>
    <property type="match status" value="1"/>
</dbReference>
<dbReference type="SUPFAM" id="SSF55874">
    <property type="entry name" value="ATPase domain of HSP90 chaperone/DNA topoisomerase II/histidine kinase"/>
    <property type="match status" value="1"/>
</dbReference>
<dbReference type="InterPro" id="IPR036097">
    <property type="entry name" value="HisK_dim/P_sf"/>
</dbReference>
<dbReference type="PANTHER" id="PTHR43065:SF48">
    <property type="entry name" value="HISTIDINE KINASE"/>
    <property type="match status" value="1"/>
</dbReference>